<dbReference type="GO" id="GO:0016020">
    <property type="term" value="C:membrane"/>
    <property type="evidence" value="ECO:0007669"/>
    <property type="project" value="UniProtKB-SubCell"/>
</dbReference>
<proteinExistence type="predicted"/>
<dbReference type="Proteomes" id="UP000499080">
    <property type="component" value="Unassembled WGS sequence"/>
</dbReference>
<dbReference type="PANTHER" id="PTHR24060">
    <property type="entry name" value="METABOTROPIC GLUTAMATE RECEPTOR"/>
    <property type="match status" value="1"/>
</dbReference>
<comment type="caution">
    <text evidence="8">The sequence shown here is derived from an EMBL/GenBank/DDBJ whole genome shotgun (WGS) entry which is preliminary data.</text>
</comment>
<evidence type="ECO:0000313" key="9">
    <source>
        <dbReference type="Proteomes" id="UP000499080"/>
    </source>
</evidence>
<dbReference type="InterPro" id="IPR050726">
    <property type="entry name" value="mGluR"/>
</dbReference>
<evidence type="ECO:0000256" key="6">
    <source>
        <dbReference type="ARBA" id="ARBA00023180"/>
    </source>
</evidence>
<name>A0A4Y2I8S4_ARAVE</name>
<evidence type="ECO:0000256" key="2">
    <source>
        <dbReference type="ARBA" id="ARBA00022692"/>
    </source>
</evidence>
<dbReference type="InterPro" id="IPR001828">
    <property type="entry name" value="ANF_lig-bd_rcpt"/>
</dbReference>
<evidence type="ECO:0000256" key="5">
    <source>
        <dbReference type="ARBA" id="ARBA00023170"/>
    </source>
</evidence>
<protein>
    <submittedName>
        <fullName evidence="8">Metabotropic glutamate receptor 3</fullName>
    </submittedName>
</protein>
<gene>
    <name evidence="8" type="primary">GRM3</name>
    <name evidence="8" type="ORF">AVEN_216160_1</name>
</gene>
<keyword evidence="2" id="KW-0812">Transmembrane</keyword>
<comment type="subcellular location">
    <subcellularLocation>
        <location evidence="1">Membrane</location>
        <topology evidence="1">Multi-pass membrane protein</topology>
    </subcellularLocation>
</comment>
<reference evidence="8 9" key="1">
    <citation type="journal article" date="2019" name="Sci. Rep.">
        <title>Orb-weaving spider Araneus ventricosus genome elucidates the spidroin gene catalogue.</title>
        <authorList>
            <person name="Kono N."/>
            <person name="Nakamura H."/>
            <person name="Ohtoshi R."/>
            <person name="Moran D.A.P."/>
            <person name="Shinohara A."/>
            <person name="Yoshida Y."/>
            <person name="Fujiwara M."/>
            <person name="Mori M."/>
            <person name="Tomita M."/>
            <person name="Arakawa K."/>
        </authorList>
    </citation>
    <scope>NUCLEOTIDE SEQUENCE [LARGE SCALE GENOMIC DNA]</scope>
</reference>
<dbReference type="InterPro" id="IPR028082">
    <property type="entry name" value="Peripla_BP_I"/>
</dbReference>
<evidence type="ECO:0000256" key="1">
    <source>
        <dbReference type="ARBA" id="ARBA00004141"/>
    </source>
</evidence>
<dbReference type="EMBL" id="BGPR01002478">
    <property type="protein sequence ID" value="GBM74151.1"/>
    <property type="molecule type" value="Genomic_DNA"/>
</dbReference>
<dbReference type="SUPFAM" id="SSF53822">
    <property type="entry name" value="Periplasmic binding protein-like I"/>
    <property type="match status" value="1"/>
</dbReference>
<accession>A0A4Y2I8S4</accession>
<dbReference type="InterPro" id="IPR000337">
    <property type="entry name" value="GPCR_3"/>
</dbReference>
<dbReference type="Gene3D" id="3.40.50.2300">
    <property type="match status" value="1"/>
</dbReference>
<evidence type="ECO:0000259" key="7">
    <source>
        <dbReference type="Pfam" id="PF01094"/>
    </source>
</evidence>
<dbReference type="GO" id="GO:0004930">
    <property type="term" value="F:G protein-coupled receptor activity"/>
    <property type="evidence" value="ECO:0007669"/>
    <property type="project" value="InterPro"/>
</dbReference>
<keyword evidence="4" id="KW-0472">Membrane</keyword>
<dbReference type="Pfam" id="PF01094">
    <property type="entry name" value="ANF_receptor"/>
    <property type="match status" value="1"/>
</dbReference>
<keyword evidence="9" id="KW-1185">Reference proteome</keyword>
<sequence length="288" mass="32834">MKSTCTRGKNDVTGSRRSKPIILSDFLPQFYQGRVSYQSTSPTLSNKEKYEYFFRTVPSDVNQAKAIVEILKAFHWTYVSVVYSDTDYGNKGYEKLQELAPKEICFSNPQSINVDHFTDSDYDTVIQNLMHKTNAKEIGQQFMHFLEVSFCRQDLDVAQRLWDQYQSEDSVSRRYVSGRPRVITPAEDRSSSSFGPKEKKLYCAAARSRPLWSIREKNLCYYSAKTSSQCRSLCKATSCMCPPQRTTAKGQLMLVGQENTFPGPDSNGLLYSSQTSPDSHWRAIQGVC</sequence>
<keyword evidence="3" id="KW-1133">Transmembrane helix</keyword>
<evidence type="ECO:0000313" key="8">
    <source>
        <dbReference type="EMBL" id="GBM74151.1"/>
    </source>
</evidence>
<keyword evidence="6" id="KW-0325">Glycoprotein</keyword>
<dbReference type="PRINTS" id="PR00248">
    <property type="entry name" value="GPCRMGR"/>
</dbReference>
<evidence type="ECO:0000256" key="3">
    <source>
        <dbReference type="ARBA" id="ARBA00022989"/>
    </source>
</evidence>
<feature type="domain" description="Receptor ligand binding region" evidence="7">
    <location>
        <begin position="22"/>
        <end position="132"/>
    </location>
</feature>
<evidence type="ECO:0000256" key="4">
    <source>
        <dbReference type="ARBA" id="ARBA00023136"/>
    </source>
</evidence>
<dbReference type="AlphaFoldDB" id="A0A4Y2I8S4"/>
<organism evidence="8 9">
    <name type="scientific">Araneus ventricosus</name>
    <name type="common">Orbweaver spider</name>
    <name type="synonym">Epeira ventricosa</name>
    <dbReference type="NCBI Taxonomy" id="182803"/>
    <lineage>
        <taxon>Eukaryota</taxon>
        <taxon>Metazoa</taxon>
        <taxon>Ecdysozoa</taxon>
        <taxon>Arthropoda</taxon>
        <taxon>Chelicerata</taxon>
        <taxon>Arachnida</taxon>
        <taxon>Araneae</taxon>
        <taxon>Araneomorphae</taxon>
        <taxon>Entelegynae</taxon>
        <taxon>Araneoidea</taxon>
        <taxon>Araneidae</taxon>
        <taxon>Araneus</taxon>
    </lineage>
</organism>
<keyword evidence="5 8" id="KW-0675">Receptor</keyword>
<dbReference type="OrthoDB" id="425344at2759"/>